<keyword evidence="2" id="KW-1185">Reference proteome</keyword>
<comment type="caution">
    <text evidence="1">The sequence shown here is derived from an EMBL/GenBank/DDBJ whole genome shotgun (WGS) entry which is preliminary data.</text>
</comment>
<dbReference type="AlphaFoldDB" id="A0A5C7HLB3"/>
<gene>
    <name evidence="1" type="ORF">EZV62_015639</name>
</gene>
<evidence type="ECO:0000313" key="2">
    <source>
        <dbReference type="Proteomes" id="UP000323000"/>
    </source>
</evidence>
<dbReference type="EMBL" id="VAHF01000007">
    <property type="protein sequence ID" value="TXG57810.1"/>
    <property type="molecule type" value="Genomic_DNA"/>
</dbReference>
<evidence type="ECO:0000313" key="1">
    <source>
        <dbReference type="EMBL" id="TXG57810.1"/>
    </source>
</evidence>
<evidence type="ECO:0008006" key="3">
    <source>
        <dbReference type="Google" id="ProtNLM"/>
    </source>
</evidence>
<proteinExistence type="predicted"/>
<sequence length="80" mass="8746">MAVSKGLSPLQVESDLYSRVVSCNPVISIAHVPRSCNKVAHATASWAFGFDISVFWKACPLSWLSQLAVFDFVPVSLSEF</sequence>
<dbReference type="OrthoDB" id="1939109at2759"/>
<organism evidence="1 2">
    <name type="scientific">Acer yangbiense</name>
    <dbReference type="NCBI Taxonomy" id="1000413"/>
    <lineage>
        <taxon>Eukaryota</taxon>
        <taxon>Viridiplantae</taxon>
        <taxon>Streptophyta</taxon>
        <taxon>Embryophyta</taxon>
        <taxon>Tracheophyta</taxon>
        <taxon>Spermatophyta</taxon>
        <taxon>Magnoliopsida</taxon>
        <taxon>eudicotyledons</taxon>
        <taxon>Gunneridae</taxon>
        <taxon>Pentapetalae</taxon>
        <taxon>rosids</taxon>
        <taxon>malvids</taxon>
        <taxon>Sapindales</taxon>
        <taxon>Sapindaceae</taxon>
        <taxon>Hippocastanoideae</taxon>
        <taxon>Acereae</taxon>
        <taxon>Acer</taxon>
    </lineage>
</organism>
<reference evidence="2" key="1">
    <citation type="journal article" date="2019" name="Gigascience">
        <title>De novo genome assembly of the endangered Acer yangbiense, a plant species with extremely small populations endemic to Yunnan Province, China.</title>
        <authorList>
            <person name="Yang J."/>
            <person name="Wariss H.M."/>
            <person name="Tao L."/>
            <person name="Zhang R."/>
            <person name="Yun Q."/>
            <person name="Hollingsworth P."/>
            <person name="Dao Z."/>
            <person name="Luo G."/>
            <person name="Guo H."/>
            <person name="Ma Y."/>
            <person name="Sun W."/>
        </authorList>
    </citation>
    <scope>NUCLEOTIDE SEQUENCE [LARGE SCALE GENOMIC DNA]</scope>
    <source>
        <strain evidence="2">cv. Malutang</strain>
    </source>
</reference>
<dbReference type="Proteomes" id="UP000323000">
    <property type="component" value="Chromosome 7"/>
</dbReference>
<protein>
    <recommendedName>
        <fullName evidence="3">RNase H type-1 domain-containing protein</fullName>
    </recommendedName>
</protein>
<accession>A0A5C7HLB3</accession>
<name>A0A5C7HLB3_9ROSI</name>